<gene>
    <name evidence="2" type="ORF">E3U44_05780</name>
</gene>
<evidence type="ECO:0000313" key="2">
    <source>
        <dbReference type="EMBL" id="QBQ54067.1"/>
    </source>
</evidence>
<keyword evidence="1" id="KW-0472">Membrane</keyword>
<accession>A0A4P7BXM6</accession>
<feature type="transmembrane region" description="Helical" evidence="1">
    <location>
        <begin position="313"/>
        <end position="345"/>
    </location>
</feature>
<dbReference type="GO" id="GO:0008237">
    <property type="term" value="F:metallopeptidase activity"/>
    <property type="evidence" value="ECO:0007669"/>
    <property type="project" value="InterPro"/>
</dbReference>
<proteinExistence type="predicted"/>
<dbReference type="OrthoDB" id="7831148at2"/>
<feature type="transmembrane region" description="Helical" evidence="1">
    <location>
        <begin position="365"/>
        <end position="385"/>
    </location>
</feature>
<dbReference type="KEGG" id="nwr:E3U44_05780"/>
<name>A0A4P7BXM6_9GAMM</name>
<reference evidence="2 3" key="1">
    <citation type="submission" date="2019-03" db="EMBL/GenBank/DDBJ databases">
        <title>The genome sequence of Nitrosococcus wardiae strain D1FHST reveals the archetypal metabolic capacity of ammonia-oxidizing Gammaproteobacteria.</title>
        <authorList>
            <person name="Wang L."/>
            <person name="Lim C.K."/>
            <person name="Hanson T.E."/>
            <person name="Dang H."/>
            <person name="Klotz M.G."/>
        </authorList>
    </citation>
    <scope>NUCLEOTIDE SEQUENCE [LARGE SCALE GENOMIC DNA]</scope>
    <source>
        <strain evidence="2 3">D1FHS</strain>
    </source>
</reference>
<evidence type="ECO:0000256" key="1">
    <source>
        <dbReference type="SAM" id="Phobius"/>
    </source>
</evidence>
<dbReference type="RefSeq" id="WP_134357096.1">
    <property type="nucleotide sequence ID" value="NZ_CP038033.1"/>
</dbReference>
<feature type="transmembrane region" description="Helical" evidence="1">
    <location>
        <begin position="275"/>
        <end position="293"/>
    </location>
</feature>
<protein>
    <submittedName>
        <fullName evidence="2">Uncharacterized protein</fullName>
    </submittedName>
</protein>
<keyword evidence="1" id="KW-1133">Transmembrane helix</keyword>
<sequence length="403" mass="45649">MTHDFQHSADGEHKAHLIELGWLIINPLEPVEEDSISQGRTRMLQYLQYQFPQFEWRMPVIKRAEPPQDTLEAPADLLQKGIHEREIRHWDYAFVVTRADLKSYYKPYALAISSRAVSVAVLSTARLSFQSTADKDNALMAQQIFALGMHLLGDLNDLPHENDPQGFMYPPQAIDDLDQMNSYSQKEQDQLAEAFSEVADIRLEEQSQASKTRPSLFYLKVLWNSSGDIANAVIQAKPWEFPFRLSRLTAAALSTLLILIITAEVWELGMSQPPPLVAGLSFVALIGTSLFILKRQRLLLRRSKRRLTEQAVITNVAITIVVVLGMMTTYLMLFSLALFLGMVFYNPTLLQGWVASLEGHIYLQHYLVLAGFIASLGILMGSLGASFEGQRYFRHVTYVDEEI</sequence>
<dbReference type="Gene3D" id="3.40.390.10">
    <property type="entry name" value="Collagenase (Catalytic Domain)"/>
    <property type="match status" value="1"/>
</dbReference>
<dbReference type="EMBL" id="CP038033">
    <property type="protein sequence ID" value="QBQ54067.1"/>
    <property type="molecule type" value="Genomic_DNA"/>
</dbReference>
<evidence type="ECO:0000313" key="3">
    <source>
        <dbReference type="Proteomes" id="UP000294325"/>
    </source>
</evidence>
<dbReference type="InterPro" id="IPR024079">
    <property type="entry name" value="MetalloPept_cat_dom_sf"/>
</dbReference>
<dbReference type="Proteomes" id="UP000294325">
    <property type="component" value="Chromosome"/>
</dbReference>
<feature type="transmembrane region" description="Helical" evidence="1">
    <location>
        <begin position="245"/>
        <end position="263"/>
    </location>
</feature>
<keyword evidence="1" id="KW-0812">Transmembrane</keyword>
<organism evidence="2 3">
    <name type="scientific">Nitrosococcus wardiae</name>
    <dbReference type="NCBI Taxonomy" id="1814290"/>
    <lineage>
        <taxon>Bacteria</taxon>
        <taxon>Pseudomonadati</taxon>
        <taxon>Pseudomonadota</taxon>
        <taxon>Gammaproteobacteria</taxon>
        <taxon>Chromatiales</taxon>
        <taxon>Chromatiaceae</taxon>
        <taxon>Nitrosococcus</taxon>
    </lineage>
</organism>
<keyword evidence="3" id="KW-1185">Reference proteome</keyword>
<dbReference type="AlphaFoldDB" id="A0A4P7BXM6"/>